<dbReference type="NCBIfam" id="NF001209">
    <property type="entry name" value="PRK00175.1"/>
    <property type="match status" value="1"/>
</dbReference>
<keyword evidence="1 2" id="KW-0808">Transferase</keyword>
<feature type="active site" description="Nucleophile" evidence="2 3">
    <location>
        <position position="141"/>
    </location>
</feature>
<comment type="subunit">
    <text evidence="2">Homodimer.</text>
</comment>
<keyword evidence="2" id="KW-0963">Cytoplasm</keyword>
<dbReference type="Proteomes" id="UP000199233">
    <property type="component" value="Unassembled WGS sequence"/>
</dbReference>
<evidence type="ECO:0000256" key="2">
    <source>
        <dbReference type="HAMAP-Rule" id="MF_00296"/>
    </source>
</evidence>
<dbReference type="Gene3D" id="3.40.50.1820">
    <property type="entry name" value="alpha/beta hydrolase"/>
    <property type="match status" value="1"/>
</dbReference>
<dbReference type="STRING" id="489703.SAMN04488038_105222"/>
<comment type="pathway">
    <text evidence="2">Amino-acid biosynthesis; L-methionine biosynthesis via de novo pathway; O-acetyl-L-homoserine from L-homoserine: step 1/1.</text>
</comment>
<comment type="similarity">
    <text evidence="2">Belongs to the AB hydrolase superfamily. MetX family.</text>
</comment>
<name>A0A1H9F185_9GAMM</name>
<feature type="binding site" evidence="2">
    <location>
        <position position="199"/>
    </location>
    <ligand>
        <name>substrate</name>
    </ligand>
</feature>
<keyword evidence="6" id="KW-1185">Reference proteome</keyword>
<gene>
    <name evidence="2" type="primary">metXA</name>
    <name evidence="5" type="ORF">SAMN04488038_105222</name>
</gene>
<evidence type="ECO:0000313" key="6">
    <source>
        <dbReference type="Proteomes" id="UP000199233"/>
    </source>
</evidence>
<dbReference type="PIRSF" id="PIRSF000443">
    <property type="entry name" value="Homoser_Ac_trans"/>
    <property type="match status" value="1"/>
</dbReference>
<dbReference type="UniPathway" id="UPA00051">
    <property type="reaction ID" value="UER00074"/>
</dbReference>
<dbReference type="InterPro" id="IPR029058">
    <property type="entry name" value="AB_hydrolase_fold"/>
</dbReference>
<feature type="active site" evidence="2 3">
    <location>
        <position position="285"/>
    </location>
</feature>
<dbReference type="NCBIfam" id="TIGR01392">
    <property type="entry name" value="homoserO_Ac_trn"/>
    <property type="match status" value="1"/>
</dbReference>
<dbReference type="InterPro" id="IPR008220">
    <property type="entry name" value="HAT_MetX-like"/>
</dbReference>
<dbReference type="GO" id="GO:0005737">
    <property type="term" value="C:cytoplasm"/>
    <property type="evidence" value="ECO:0007669"/>
    <property type="project" value="UniProtKB-SubCell"/>
</dbReference>
<protein>
    <recommendedName>
        <fullName evidence="2">Homoserine O-acetyltransferase</fullName>
        <shortName evidence="2">HAT</shortName>
        <ecNumber evidence="2">2.3.1.31</ecNumber>
    </recommendedName>
    <alternativeName>
        <fullName evidence="2">Homoserine transacetylase</fullName>
        <shortName evidence="2">HTA</shortName>
    </alternativeName>
</protein>
<proteinExistence type="inferred from homology"/>
<dbReference type="PANTHER" id="PTHR32268">
    <property type="entry name" value="HOMOSERINE O-ACETYLTRANSFERASE"/>
    <property type="match status" value="1"/>
</dbReference>
<dbReference type="RefSeq" id="WP_093284363.1">
    <property type="nucleotide sequence ID" value="NZ_FOFS01000005.1"/>
</dbReference>
<reference evidence="5 6" key="1">
    <citation type="submission" date="2016-10" db="EMBL/GenBank/DDBJ databases">
        <authorList>
            <person name="de Groot N.N."/>
        </authorList>
    </citation>
    <scope>NUCLEOTIDE SEQUENCE [LARGE SCALE GENOMIC DNA]</scope>
    <source>
        <strain evidence="5 6">DSM 25927</strain>
    </source>
</reference>
<dbReference type="GO" id="GO:0004414">
    <property type="term" value="F:homoserine O-acetyltransferase activity"/>
    <property type="evidence" value="ECO:0007669"/>
    <property type="project" value="UniProtKB-UniRule"/>
</dbReference>
<sequence>MSGAHAHPQTRYFALPDPFELESGERLHGARLAYRSWGRPAAGGDTVLVCHALSGSADVEQWWPGLIGAQRLLDPARDFIVCSNVLGSCYGSSGPACPNPRDGLRYGRRFPALSVRDMVRAQALLLGALNITRLDLVIGGSLGGMQALEWAVSAPRRVGAAVVIASAAQQPAWAIAQSQVQRAAILQAREPREGLAVARMAAMCSYRHWQQFEERFGRHRDARQFSVQSWLDAHGARFLERFDVDSYLCLLDAMDRHDLGRGRGGVQLALTQCPVPTLLIGIDSDLLYPPAEQRRIARLLPQGRYAELRSAYGHDGFLVESEALSREIKRFRVRLAEQRAQSQQRGGVARPVLPFAC</sequence>
<keyword evidence="2" id="KW-0028">Amino-acid biosynthesis</keyword>
<dbReference type="EC" id="2.3.1.31" evidence="2"/>
<dbReference type="OrthoDB" id="9800754at2"/>
<feature type="domain" description="AB hydrolase-1" evidence="4">
    <location>
        <begin position="46"/>
        <end position="320"/>
    </location>
</feature>
<dbReference type="SUPFAM" id="SSF53474">
    <property type="entry name" value="alpha/beta-Hydrolases"/>
    <property type="match status" value="1"/>
</dbReference>
<dbReference type="HAMAP" id="MF_00296">
    <property type="entry name" value="MetX_acyltransf"/>
    <property type="match status" value="1"/>
</dbReference>
<evidence type="ECO:0000256" key="1">
    <source>
        <dbReference type="ARBA" id="ARBA00022679"/>
    </source>
</evidence>
<dbReference type="AlphaFoldDB" id="A0A1H9F185"/>
<dbReference type="GO" id="GO:0009092">
    <property type="term" value="P:homoserine metabolic process"/>
    <property type="evidence" value="ECO:0007669"/>
    <property type="project" value="TreeGrafter"/>
</dbReference>
<dbReference type="InterPro" id="IPR000073">
    <property type="entry name" value="AB_hydrolase_1"/>
</dbReference>
<keyword evidence="2" id="KW-0012">Acyltransferase</keyword>
<comment type="catalytic activity">
    <reaction evidence="2">
        <text>L-homoserine + acetyl-CoA = O-acetyl-L-homoserine + CoA</text>
        <dbReference type="Rhea" id="RHEA:13701"/>
        <dbReference type="ChEBI" id="CHEBI:57287"/>
        <dbReference type="ChEBI" id="CHEBI:57288"/>
        <dbReference type="ChEBI" id="CHEBI:57476"/>
        <dbReference type="ChEBI" id="CHEBI:57716"/>
        <dbReference type="EC" id="2.3.1.31"/>
    </reaction>
</comment>
<dbReference type="PANTHER" id="PTHR32268:SF11">
    <property type="entry name" value="HOMOSERINE O-ACETYLTRANSFERASE"/>
    <property type="match status" value="1"/>
</dbReference>
<comment type="subcellular location">
    <subcellularLocation>
        <location evidence="2">Cytoplasm</location>
    </subcellularLocation>
</comment>
<feature type="binding site" evidence="2">
    <location>
        <position position="315"/>
    </location>
    <ligand>
        <name>substrate</name>
    </ligand>
</feature>
<dbReference type="Pfam" id="PF00561">
    <property type="entry name" value="Abhydrolase_1"/>
    <property type="match status" value="1"/>
</dbReference>
<evidence type="ECO:0000256" key="3">
    <source>
        <dbReference type="PIRSR" id="PIRSR000443-1"/>
    </source>
</evidence>
<evidence type="ECO:0000259" key="4">
    <source>
        <dbReference type="Pfam" id="PF00561"/>
    </source>
</evidence>
<dbReference type="EMBL" id="FOFS01000005">
    <property type="protein sequence ID" value="SEQ31665.1"/>
    <property type="molecule type" value="Genomic_DNA"/>
</dbReference>
<feature type="active site" evidence="2 3">
    <location>
        <position position="314"/>
    </location>
</feature>
<keyword evidence="2" id="KW-0486">Methionine biosynthesis</keyword>
<evidence type="ECO:0000313" key="5">
    <source>
        <dbReference type="EMBL" id="SEQ31665.1"/>
    </source>
</evidence>
<accession>A0A1H9F185</accession>
<organism evidence="5 6">
    <name type="scientific">Solimonas aquatica</name>
    <dbReference type="NCBI Taxonomy" id="489703"/>
    <lineage>
        <taxon>Bacteria</taxon>
        <taxon>Pseudomonadati</taxon>
        <taxon>Pseudomonadota</taxon>
        <taxon>Gammaproteobacteria</taxon>
        <taxon>Nevskiales</taxon>
        <taxon>Nevskiaceae</taxon>
        <taxon>Solimonas</taxon>
    </lineage>
</organism>
<comment type="caution">
    <text evidence="2">Lacks conserved residue(s) required for the propagation of feature annotation.</text>
</comment>
<comment type="function">
    <text evidence="2">Transfers an acetyl group from acetyl-CoA to L-homoserine, forming acetyl-L-homoserine.</text>
</comment>
<dbReference type="GO" id="GO:0009086">
    <property type="term" value="P:methionine biosynthetic process"/>
    <property type="evidence" value="ECO:0007669"/>
    <property type="project" value="UniProtKB-UniRule"/>
</dbReference>